<comment type="caution">
    <text evidence="3">The sequence shown here is derived from an EMBL/GenBank/DDBJ whole genome shotgun (WGS) entry which is preliminary data.</text>
</comment>
<dbReference type="Proteomes" id="UP000320811">
    <property type="component" value="Unassembled WGS sequence"/>
</dbReference>
<organism evidence="3 4">
    <name type="scientific">Chitinophaga polysaccharea</name>
    <dbReference type="NCBI Taxonomy" id="1293035"/>
    <lineage>
        <taxon>Bacteria</taxon>
        <taxon>Pseudomonadati</taxon>
        <taxon>Bacteroidota</taxon>
        <taxon>Chitinophagia</taxon>
        <taxon>Chitinophagales</taxon>
        <taxon>Chitinophagaceae</taxon>
        <taxon>Chitinophaga</taxon>
    </lineage>
</organism>
<dbReference type="EMBL" id="VIWO01000001">
    <property type="protein sequence ID" value="TWF45100.1"/>
    <property type="molecule type" value="Genomic_DNA"/>
</dbReference>
<dbReference type="Gene3D" id="2.40.50.230">
    <property type="entry name" value="Gp5 N-terminal domain"/>
    <property type="match status" value="1"/>
</dbReference>
<dbReference type="Pfam" id="PF10106">
    <property type="entry name" value="DUF2345"/>
    <property type="match status" value="1"/>
</dbReference>
<keyword evidence="4" id="KW-1185">Reference proteome</keyword>
<dbReference type="OrthoDB" id="727155at2"/>
<dbReference type="Pfam" id="PF04717">
    <property type="entry name" value="Phage_base_V"/>
    <property type="match status" value="1"/>
</dbReference>
<name>A0A561Q402_9BACT</name>
<dbReference type="SUPFAM" id="SSF69255">
    <property type="entry name" value="gp5 N-terminal domain-like"/>
    <property type="match status" value="1"/>
</dbReference>
<sequence>MKLNTVTTISIDKMKLRQFQFLHLKQSMEKHHEFELGIGYDWLSVYGSNPVTAGKYLLGKEVSICIQPVELAGKFNPLLFNGIITNISAGKEQNGNTGSCILQGNSPTIFLSGNPHTQSFEQLALSSIVNTIIKNCYPFSVECLVNPIFTHTLKYVVQYKETGFDFLHRISQRYGEHFFYNGQQIIFGKYRPQKTSLTHQTDLASFQINCRILPGSQLLQAYEYRRPQVIASEVLQQPVQSSNNYTRHLHALSKKFYHHTATYNIPFAFSSHAAMELSLLSQQYQQRLLSQMVLLNGASTNTGLRLGDTVSIQETLLHREEYGEFLLTAIEHHCNGNGDYYNAFEGIPADLNPALRKSLNMPRCEAQSAVVIDNNDPKGLGRIRVRFNWQKGGTPWIRFHQPHGGANKGFYFIPEINEEVWVDFEGGNPEAPYATGCAYNGAAKTNEGDDQNNIKVIKTRSGHIIRLDDTDGNENIIISDKGGNTLIMNTKAQSISLSAPENIKITARNIGIQATENIDINAGIHQHHTAGMNILHTAGDGINQYALNDYRLTATNIVKIARENIHVQAREMEKNAEEINIHSTKEDMHISSGKTVTIKSAEKSIIH</sequence>
<accession>A0A561Q402</accession>
<dbReference type="InterPro" id="IPR006531">
    <property type="entry name" value="Gp5/Vgr_OB"/>
</dbReference>
<evidence type="ECO:0000259" key="2">
    <source>
        <dbReference type="Pfam" id="PF10106"/>
    </source>
</evidence>
<gene>
    <name evidence="3" type="ORF">FHW36_1011026</name>
</gene>
<dbReference type="InterPro" id="IPR037026">
    <property type="entry name" value="Vgr_OB-fold_dom_sf"/>
</dbReference>
<dbReference type="InterPro" id="IPR018769">
    <property type="entry name" value="VgrG2_DUF2345"/>
</dbReference>
<feature type="domain" description="DUF2345" evidence="2">
    <location>
        <begin position="491"/>
        <end position="602"/>
    </location>
</feature>
<feature type="domain" description="Gp5/Type VI secretion system Vgr protein OB-fold" evidence="1">
    <location>
        <begin position="368"/>
        <end position="439"/>
    </location>
</feature>
<dbReference type="Gene3D" id="2.30.110.50">
    <property type="match status" value="1"/>
</dbReference>
<dbReference type="RefSeq" id="WP_145663197.1">
    <property type="nucleotide sequence ID" value="NZ_VIWO01000001.1"/>
</dbReference>
<dbReference type="Gene3D" id="4.10.220.110">
    <property type="match status" value="1"/>
</dbReference>
<protein>
    <submittedName>
        <fullName evidence="3">Uncharacterized protein involved in type VI secretion and phage assembly</fullName>
    </submittedName>
</protein>
<proteinExistence type="predicted"/>
<reference evidence="3 4" key="1">
    <citation type="submission" date="2019-06" db="EMBL/GenBank/DDBJ databases">
        <title>Sorghum-associated microbial communities from plants grown in Nebraska, USA.</title>
        <authorList>
            <person name="Schachtman D."/>
        </authorList>
    </citation>
    <scope>NUCLEOTIDE SEQUENCE [LARGE SCALE GENOMIC DNA]</scope>
    <source>
        <strain evidence="3 4">1209</strain>
    </source>
</reference>
<evidence type="ECO:0000313" key="3">
    <source>
        <dbReference type="EMBL" id="TWF45100.1"/>
    </source>
</evidence>
<dbReference type="AlphaFoldDB" id="A0A561Q402"/>
<dbReference type="Gene3D" id="3.55.50.10">
    <property type="entry name" value="Baseplate protein-like domains"/>
    <property type="match status" value="1"/>
</dbReference>
<dbReference type="Pfam" id="PF05954">
    <property type="entry name" value="Phage_GPD"/>
    <property type="match status" value="1"/>
</dbReference>
<evidence type="ECO:0000313" key="4">
    <source>
        <dbReference type="Proteomes" id="UP000320811"/>
    </source>
</evidence>
<evidence type="ECO:0000259" key="1">
    <source>
        <dbReference type="Pfam" id="PF04717"/>
    </source>
</evidence>
<dbReference type="Gene3D" id="3.10.450.190">
    <property type="match status" value="1"/>
</dbReference>
<dbReference type="SUPFAM" id="SSF69349">
    <property type="entry name" value="Phage fibre proteins"/>
    <property type="match status" value="1"/>
</dbReference>
<dbReference type="SUPFAM" id="SSF69279">
    <property type="entry name" value="Phage tail proteins"/>
    <property type="match status" value="2"/>
</dbReference>